<dbReference type="Gene3D" id="3.90.320.10">
    <property type="match status" value="1"/>
</dbReference>
<evidence type="ECO:0000256" key="5">
    <source>
        <dbReference type="ARBA" id="ARBA00022806"/>
    </source>
</evidence>
<dbReference type="SUPFAM" id="SSF52980">
    <property type="entry name" value="Restriction endonuclease-like"/>
    <property type="match status" value="1"/>
</dbReference>
<keyword evidence="5" id="KW-0347">Helicase</keyword>
<dbReference type="RefSeq" id="WP_148622066.1">
    <property type="nucleotide sequence ID" value="NZ_SDGZ01000009.1"/>
</dbReference>
<comment type="caution">
    <text evidence="12">The sequence shown here is derived from an EMBL/GenBank/DDBJ whole genome shotgun (WGS) entry which is preliminary data.</text>
</comment>
<dbReference type="GO" id="GO:0004527">
    <property type="term" value="F:exonuclease activity"/>
    <property type="evidence" value="ECO:0007669"/>
    <property type="project" value="UniProtKB-KW"/>
</dbReference>
<dbReference type="SUPFAM" id="SSF52540">
    <property type="entry name" value="P-loop containing nucleoside triphosphate hydrolases"/>
    <property type="match status" value="1"/>
</dbReference>
<feature type="domain" description="ATP-dependent helicase/deoxyribonuclease subunit B N-terminal" evidence="11">
    <location>
        <begin position="6"/>
        <end position="288"/>
    </location>
</feature>
<dbReference type="InterPro" id="IPR027417">
    <property type="entry name" value="P-loop_NTPase"/>
</dbReference>
<evidence type="ECO:0000313" key="13">
    <source>
        <dbReference type="Proteomes" id="UP000371977"/>
    </source>
</evidence>
<evidence type="ECO:0000256" key="7">
    <source>
        <dbReference type="ARBA" id="ARBA00022840"/>
    </source>
</evidence>
<keyword evidence="3" id="KW-0227">DNA damage</keyword>
<dbReference type="Gene3D" id="3.40.50.300">
    <property type="entry name" value="P-loop containing nucleotide triphosphate hydrolases"/>
    <property type="match status" value="4"/>
</dbReference>
<evidence type="ECO:0000256" key="4">
    <source>
        <dbReference type="ARBA" id="ARBA00022801"/>
    </source>
</evidence>
<dbReference type="GO" id="GO:0003677">
    <property type="term" value="F:DNA binding"/>
    <property type="evidence" value="ECO:0007669"/>
    <property type="project" value="UniProtKB-KW"/>
</dbReference>
<evidence type="ECO:0000313" key="12">
    <source>
        <dbReference type="EMBL" id="TYC50275.1"/>
    </source>
</evidence>
<feature type="domain" description="PD-(D/E)XK endonuclease-like" evidence="10">
    <location>
        <begin position="801"/>
        <end position="1127"/>
    </location>
</feature>
<organism evidence="12 13">
    <name type="scientific">Weissella muntiaci</name>
    <dbReference type="NCBI Taxonomy" id="2508881"/>
    <lineage>
        <taxon>Bacteria</taxon>
        <taxon>Bacillati</taxon>
        <taxon>Bacillota</taxon>
        <taxon>Bacilli</taxon>
        <taxon>Lactobacillales</taxon>
        <taxon>Lactobacillaceae</taxon>
        <taxon>Weissella</taxon>
    </lineage>
</organism>
<dbReference type="GO" id="GO:0004386">
    <property type="term" value="F:helicase activity"/>
    <property type="evidence" value="ECO:0007669"/>
    <property type="project" value="UniProtKB-KW"/>
</dbReference>
<evidence type="ECO:0000259" key="11">
    <source>
        <dbReference type="Pfam" id="PF21445"/>
    </source>
</evidence>
<dbReference type="InterPro" id="IPR038726">
    <property type="entry name" value="PDDEXK_AddAB-type"/>
</dbReference>
<keyword evidence="9" id="KW-0234">DNA repair</keyword>
<gene>
    <name evidence="12" type="ORF">ESZ50_02675</name>
</gene>
<dbReference type="Proteomes" id="UP000371977">
    <property type="component" value="Unassembled WGS sequence"/>
</dbReference>
<name>A0A6C2CB20_9LACO</name>
<keyword evidence="8" id="KW-0238">DNA-binding</keyword>
<dbReference type="PANTHER" id="PTHR30591">
    <property type="entry name" value="RECBCD ENZYME SUBUNIT RECC"/>
    <property type="match status" value="1"/>
</dbReference>
<evidence type="ECO:0000259" key="10">
    <source>
        <dbReference type="Pfam" id="PF12705"/>
    </source>
</evidence>
<keyword evidence="2" id="KW-0547">Nucleotide-binding</keyword>
<protein>
    <submittedName>
        <fullName evidence="12">ATP-dependent deoxyribonuclease subunit B</fullName>
    </submittedName>
</protein>
<proteinExistence type="predicted"/>
<evidence type="ECO:0000256" key="9">
    <source>
        <dbReference type="ARBA" id="ARBA00023204"/>
    </source>
</evidence>
<dbReference type="PANTHER" id="PTHR30591:SF1">
    <property type="entry name" value="RECBCD ENZYME SUBUNIT RECC"/>
    <property type="match status" value="1"/>
</dbReference>
<dbReference type="Pfam" id="PF12705">
    <property type="entry name" value="PDDEXK_1"/>
    <property type="match status" value="1"/>
</dbReference>
<dbReference type="AlphaFoldDB" id="A0A6C2CB20"/>
<evidence type="ECO:0000256" key="6">
    <source>
        <dbReference type="ARBA" id="ARBA00022839"/>
    </source>
</evidence>
<dbReference type="GO" id="GO:0006310">
    <property type="term" value="P:DNA recombination"/>
    <property type="evidence" value="ECO:0007669"/>
    <property type="project" value="TreeGrafter"/>
</dbReference>
<dbReference type="InterPro" id="IPR011335">
    <property type="entry name" value="Restrct_endonuc-II-like"/>
</dbReference>
<evidence type="ECO:0000256" key="3">
    <source>
        <dbReference type="ARBA" id="ARBA00022763"/>
    </source>
</evidence>
<keyword evidence="1" id="KW-0540">Nuclease</keyword>
<evidence type="ECO:0000256" key="8">
    <source>
        <dbReference type="ARBA" id="ARBA00023125"/>
    </source>
</evidence>
<dbReference type="GO" id="GO:0006281">
    <property type="term" value="P:DNA repair"/>
    <property type="evidence" value="ECO:0007669"/>
    <property type="project" value="UniProtKB-KW"/>
</dbReference>
<evidence type="ECO:0000256" key="2">
    <source>
        <dbReference type="ARBA" id="ARBA00022741"/>
    </source>
</evidence>
<keyword evidence="6" id="KW-0269">Exonuclease</keyword>
<reference evidence="12 13" key="1">
    <citation type="submission" date="2019-01" db="EMBL/GenBank/DDBJ databases">
        <title>Weissella sp. nov., a novel lactic acid bacterium isolated from animal feces.</title>
        <authorList>
            <person name="Wang L.-T."/>
        </authorList>
    </citation>
    <scope>NUCLEOTIDE SEQUENCE [LARGE SCALE GENOMIC DNA]</scope>
    <source>
        <strain evidence="12 13">8H-2</strain>
    </source>
</reference>
<keyword evidence="4" id="KW-0378">Hydrolase</keyword>
<dbReference type="GO" id="GO:0005524">
    <property type="term" value="F:ATP binding"/>
    <property type="evidence" value="ECO:0007669"/>
    <property type="project" value="UniProtKB-KW"/>
</dbReference>
<sequence length="1181" mass="133253">MALSLLFGRASMDHELALLEEMQLVRKHDPQAQIFYVVPNHIKFESEINILSRLADLDGRRGAALVTPNVQVFSLSRLAWYYMQDDPIYRQSNLSENGLVMLVQRLLAENVDQLEQYQGMLGKQGFISQFSKQLLELKQSGLTWNGVRQMAQDLSDQVVLQRKLNDFALIGEALDQEMAERGQYLSSELLTALKLFLATSRVDIKNHYFFINGYSQMTPSERGVVEALIEHAGGVTIALTTDDGAASITTDKLIDYDLFYKPKVLAQNFRDFAQSKNIAVIANSIDRKRDISTTYVAVENFWIDYVQHGIGQSKSSTLVPDLEIVELSSRYHEVDQMARTIRREVAQGKARYRDYILLTPDLGQYENIIPAIFAKYDIPIFMDLDRPMAAHPLVAFIRKLLVLAPNYSLVDIMTLLKTELLIPAGIDREAYRDALALTENYALAKNYTGWRWTDQTNWQYDYRVTDEDDETVRERAAKQDGQLALIHDQISKLIAPLLDKLEQATDARAIVSILYRFMKTTGVDQQIIQWRDLAIENGDLWGAQQPEQVWRTLMDIFDDFVNVFDSERISLADLSDLLGAAFDNAKYTGIPATMDQVRISESGIVQNKGYQTVMVFGATSTNLPATVNQKSLLHDLDRAKLSPVLPENVYLNDTAEQTMSEEELRIYNAMMIGTHRLIWLYATSNGEKQQQASSYVLRLKKQFDLDVEVQPRLPFFAGGADDVDPWVGSTPVTTANILIAKRLAQQADTPLSESWKALQRLVEKENLALTKQLFGALFYQNRPQDVHPALIQNLFGTNLKTSISRLESYARNPYEFFLKYGLRLQERQVLALTPAEKGTLMHGLLEHSFQGLIKNHQTLGELSATQLIEQTNQALQSLMELDDPTYDIFKSTPRMEFLTKLLKEQVEQALFNMQRGQAQGGTIHSLAVETGFGLGKGGLDPIKHELPAGEVTVRGKIDRYDQVGEDYLAVVDYKSSAKVFDYNQALAGLELQLLTYWDAMTKNAHTIADKQIAAAVFWTLNSNLIKAEDLSVDSFKALQEQALSESHEQGKYRGIILDTGNFVDELAGNDEDKAPFAIKRKKSGDFAASADVISEEEQTILLDFVAAKTTQLAGQILEGKFPLQPYRDGNKTALQYSEYKSIMRFDAMMGDQYHDLMGKLKKEDALTAMQALINKVRGADA</sequence>
<dbReference type="Pfam" id="PF21445">
    <property type="entry name" value="ADDB_N"/>
    <property type="match status" value="1"/>
</dbReference>
<keyword evidence="13" id="KW-1185">Reference proteome</keyword>
<dbReference type="InterPro" id="IPR011604">
    <property type="entry name" value="PDDEXK-like_dom_sf"/>
</dbReference>
<dbReference type="OrthoDB" id="9758506at2"/>
<evidence type="ECO:0000256" key="1">
    <source>
        <dbReference type="ARBA" id="ARBA00022722"/>
    </source>
</evidence>
<dbReference type="InterPro" id="IPR049035">
    <property type="entry name" value="ADDB_N"/>
</dbReference>
<accession>A0A6C2CB20</accession>
<dbReference type="EMBL" id="SDGZ01000009">
    <property type="protein sequence ID" value="TYC50275.1"/>
    <property type="molecule type" value="Genomic_DNA"/>
</dbReference>
<keyword evidence="7" id="KW-0067">ATP-binding</keyword>